<dbReference type="EMBL" id="BOMI01000069">
    <property type="protein sequence ID" value="GID75066.1"/>
    <property type="molecule type" value="Genomic_DNA"/>
</dbReference>
<evidence type="ECO:0000256" key="1">
    <source>
        <dbReference type="ARBA" id="ARBA00022527"/>
    </source>
</evidence>
<dbReference type="Proteomes" id="UP000609879">
    <property type="component" value="Unassembled WGS sequence"/>
</dbReference>
<sequence>MTIAFQVTGDGRELLVEMIGRLGLTDVADVHVRLLKALAEQPQSLLIDLSGMTVEEPLALAVFTAASRQAARWPGIPLLLCTARPPVHALLTGPAYHRLPVFDSLGTARAHARDHGGETMPAISDDLLPITGAPRHARDVATDACLRWDEPGLVGPASLIASELVSNVVDHAHTMMTLRLSLRRRYLNIAVRDGSPAEPTRPLRVPGRTDLNRGRGLLLVDASSHAWGWVPSADGKVVWASLARPRS</sequence>
<evidence type="ECO:0000259" key="2">
    <source>
        <dbReference type="PROSITE" id="PS50801"/>
    </source>
</evidence>
<dbReference type="PROSITE" id="PS50801">
    <property type="entry name" value="STAS"/>
    <property type="match status" value="1"/>
</dbReference>
<dbReference type="InterPro" id="IPR036890">
    <property type="entry name" value="HATPase_C_sf"/>
</dbReference>
<dbReference type="CDD" id="cd16936">
    <property type="entry name" value="HATPase_RsbW-like"/>
    <property type="match status" value="1"/>
</dbReference>
<dbReference type="RefSeq" id="WP_203764725.1">
    <property type="nucleotide sequence ID" value="NZ_BAAABO010000036.1"/>
</dbReference>
<keyword evidence="1" id="KW-0808">Transferase</keyword>
<dbReference type="SUPFAM" id="SSF55874">
    <property type="entry name" value="ATPase domain of HSP90 chaperone/DNA topoisomerase II/histidine kinase"/>
    <property type="match status" value="1"/>
</dbReference>
<dbReference type="SUPFAM" id="SSF52091">
    <property type="entry name" value="SpoIIaa-like"/>
    <property type="match status" value="1"/>
</dbReference>
<evidence type="ECO:0000313" key="4">
    <source>
        <dbReference type="Proteomes" id="UP000609879"/>
    </source>
</evidence>
<dbReference type="InterPro" id="IPR036513">
    <property type="entry name" value="STAS_dom_sf"/>
</dbReference>
<keyword evidence="3" id="KW-0547">Nucleotide-binding</keyword>
<keyword evidence="3" id="KW-0067">ATP-binding</keyword>
<reference evidence="3 4" key="1">
    <citation type="submission" date="2021-01" db="EMBL/GenBank/DDBJ databases">
        <title>Whole genome shotgun sequence of Actinoplanes deccanensis NBRC 13994.</title>
        <authorList>
            <person name="Komaki H."/>
            <person name="Tamura T."/>
        </authorList>
    </citation>
    <scope>NUCLEOTIDE SEQUENCE [LARGE SCALE GENOMIC DNA]</scope>
    <source>
        <strain evidence="3 4">NBRC 13994</strain>
    </source>
</reference>
<proteinExistence type="predicted"/>
<dbReference type="InterPro" id="IPR050267">
    <property type="entry name" value="Anti-sigma-factor_SerPK"/>
</dbReference>
<comment type="caution">
    <text evidence="3">The sequence shown here is derived from an EMBL/GenBank/DDBJ whole genome shotgun (WGS) entry which is preliminary data.</text>
</comment>
<dbReference type="Pfam" id="PF13581">
    <property type="entry name" value="HATPase_c_2"/>
    <property type="match status" value="1"/>
</dbReference>
<name>A0ABQ3Y510_9ACTN</name>
<dbReference type="GO" id="GO:0005524">
    <property type="term" value="F:ATP binding"/>
    <property type="evidence" value="ECO:0007669"/>
    <property type="project" value="UniProtKB-KW"/>
</dbReference>
<protein>
    <submittedName>
        <fullName evidence="3">ATP-binding protein</fullName>
    </submittedName>
</protein>
<dbReference type="Gene3D" id="3.30.565.10">
    <property type="entry name" value="Histidine kinase-like ATPase, C-terminal domain"/>
    <property type="match status" value="1"/>
</dbReference>
<evidence type="ECO:0000313" key="3">
    <source>
        <dbReference type="EMBL" id="GID75066.1"/>
    </source>
</evidence>
<dbReference type="Gene3D" id="3.30.750.24">
    <property type="entry name" value="STAS domain"/>
    <property type="match status" value="1"/>
</dbReference>
<accession>A0ABQ3Y510</accession>
<feature type="domain" description="STAS" evidence="2">
    <location>
        <begin position="14"/>
        <end position="91"/>
    </location>
</feature>
<keyword evidence="1" id="KW-0418">Kinase</keyword>
<dbReference type="PANTHER" id="PTHR35526">
    <property type="entry name" value="ANTI-SIGMA-F FACTOR RSBW-RELATED"/>
    <property type="match status" value="1"/>
</dbReference>
<keyword evidence="4" id="KW-1185">Reference proteome</keyword>
<dbReference type="InterPro" id="IPR002645">
    <property type="entry name" value="STAS_dom"/>
</dbReference>
<dbReference type="PANTHER" id="PTHR35526:SF3">
    <property type="entry name" value="ANTI-SIGMA-F FACTOR RSBW"/>
    <property type="match status" value="1"/>
</dbReference>
<dbReference type="InterPro" id="IPR003594">
    <property type="entry name" value="HATPase_dom"/>
</dbReference>
<keyword evidence="1" id="KW-0723">Serine/threonine-protein kinase</keyword>
<gene>
    <name evidence="3" type="ORF">Ade02nite_37070</name>
</gene>
<organism evidence="3 4">
    <name type="scientific">Paractinoplanes deccanensis</name>
    <dbReference type="NCBI Taxonomy" id="113561"/>
    <lineage>
        <taxon>Bacteria</taxon>
        <taxon>Bacillati</taxon>
        <taxon>Actinomycetota</taxon>
        <taxon>Actinomycetes</taxon>
        <taxon>Micromonosporales</taxon>
        <taxon>Micromonosporaceae</taxon>
        <taxon>Paractinoplanes</taxon>
    </lineage>
</organism>